<dbReference type="Proteomes" id="UP001597119">
    <property type="component" value="Unassembled WGS sequence"/>
</dbReference>
<feature type="non-terminal residue" evidence="1">
    <location>
        <position position="100"/>
    </location>
</feature>
<dbReference type="AlphaFoldDB" id="A0ABD6CES6"/>
<evidence type="ECO:0008006" key="3">
    <source>
        <dbReference type="Google" id="ProtNLM"/>
    </source>
</evidence>
<comment type="caution">
    <text evidence="1">The sequence shown here is derived from an EMBL/GenBank/DDBJ whole genome shotgun (WGS) entry which is preliminary data.</text>
</comment>
<dbReference type="EMBL" id="JBHUDJ010000013">
    <property type="protein sequence ID" value="MFD1588546.1"/>
    <property type="molecule type" value="Genomic_DNA"/>
</dbReference>
<evidence type="ECO:0000313" key="1">
    <source>
        <dbReference type="EMBL" id="MFD1588546.1"/>
    </source>
</evidence>
<sequence length="100" mass="11393">MTRESYTCDLCHREHPTKATALRCCSDKFDDDQDNTDDTQDDPLAFTAPDEHGCPIVTDGGCSIPQGETFQDPWRYRCPECQSTLIRRKTGPRAQRENPE</sequence>
<name>A0ABD6CES6_9EURY</name>
<organism evidence="1 2">
    <name type="scientific">Halorientalis brevis</name>
    <dbReference type="NCBI Taxonomy" id="1126241"/>
    <lineage>
        <taxon>Archaea</taxon>
        <taxon>Methanobacteriati</taxon>
        <taxon>Methanobacteriota</taxon>
        <taxon>Stenosarchaea group</taxon>
        <taxon>Halobacteria</taxon>
        <taxon>Halobacteriales</taxon>
        <taxon>Haloarculaceae</taxon>
        <taxon>Halorientalis</taxon>
    </lineage>
</organism>
<keyword evidence="2" id="KW-1185">Reference proteome</keyword>
<proteinExistence type="predicted"/>
<accession>A0ABD6CES6</accession>
<gene>
    <name evidence="1" type="ORF">ACFR9U_16330</name>
</gene>
<evidence type="ECO:0000313" key="2">
    <source>
        <dbReference type="Proteomes" id="UP001597119"/>
    </source>
</evidence>
<dbReference type="RefSeq" id="WP_379814767.1">
    <property type="nucleotide sequence ID" value="NZ_JBHUDJ010000013.1"/>
</dbReference>
<reference evidence="1 2" key="1">
    <citation type="journal article" date="2019" name="Int. J. Syst. Evol. Microbiol.">
        <title>The Global Catalogue of Microorganisms (GCM) 10K type strain sequencing project: providing services to taxonomists for standard genome sequencing and annotation.</title>
        <authorList>
            <consortium name="The Broad Institute Genomics Platform"/>
            <consortium name="The Broad Institute Genome Sequencing Center for Infectious Disease"/>
            <person name="Wu L."/>
            <person name="Ma J."/>
        </authorList>
    </citation>
    <scope>NUCLEOTIDE SEQUENCE [LARGE SCALE GENOMIC DNA]</scope>
    <source>
        <strain evidence="1 2">CGMCC 1.12125</strain>
    </source>
</reference>
<protein>
    <recommendedName>
        <fullName evidence="3">Small CPxCG-related zinc finger protein</fullName>
    </recommendedName>
</protein>